<dbReference type="Gene3D" id="1.10.1220.10">
    <property type="entry name" value="Met repressor-like"/>
    <property type="match status" value="1"/>
</dbReference>
<protein>
    <recommendedName>
        <fullName evidence="2">CopG family transcriptional regulator</fullName>
    </recommendedName>
</protein>
<dbReference type="EMBL" id="JAAHFQ010001030">
    <property type="protein sequence ID" value="NER32023.1"/>
    <property type="molecule type" value="Genomic_DNA"/>
</dbReference>
<dbReference type="SUPFAM" id="SSF47598">
    <property type="entry name" value="Ribbon-helix-helix"/>
    <property type="match status" value="1"/>
</dbReference>
<gene>
    <name evidence="1" type="ORF">F6J89_31565</name>
</gene>
<dbReference type="InterPro" id="IPR013321">
    <property type="entry name" value="Arc_rbn_hlx_hlx"/>
</dbReference>
<dbReference type="InterPro" id="IPR010985">
    <property type="entry name" value="Ribbon_hlx_hlx"/>
</dbReference>
<name>A0A6B3NJQ3_9CYAN</name>
<dbReference type="GO" id="GO:0006355">
    <property type="term" value="P:regulation of DNA-templated transcription"/>
    <property type="evidence" value="ECO:0007669"/>
    <property type="project" value="InterPro"/>
</dbReference>
<accession>A0A6B3NJQ3</accession>
<proteinExistence type="predicted"/>
<dbReference type="AlphaFoldDB" id="A0A6B3NJQ3"/>
<comment type="caution">
    <text evidence="1">The sequence shown here is derived from an EMBL/GenBank/DDBJ whole genome shotgun (WGS) entry which is preliminary data.</text>
</comment>
<organism evidence="1">
    <name type="scientific">Symploca sp. SIO1C4</name>
    <dbReference type="NCBI Taxonomy" id="2607765"/>
    <lineage>
        <taxon>Bacteria</taxon>
        <taxon>Bacillati</taxon>
        <taxon>Cyanobacteriota</taxon>
        <taxon>Cyanophyceae</taxon>
        <taxon>Coleofasciculales</taxon>
        <taxon>Coleofasciculaceae</taxon>
        <taxon>Symploca</taxon>
    </lineage>
</organism>
<reference evidence="1" key="1">
    <citation type="submission" date="2019-11" db="EMBL/GenBank/DDBJ databases">
        <title>Genomic insights into an expanded diversity of filamentous marine cyanobacteria reveals the extraordinary biosynthetic potential of Moorea and Okeania.</title>
        <authorList>
            <person name="Ferreira Leao T."/>
            <person name="Wang M."/>
            <person name="Moss N."/>
            <person name="Da Silva R."/>
            <person name="Sanders J."/>
            <person name="Nurk S."/>
            <person name="Gurevich A."/>
            <person name="Humphrey G."/>
            <person name="Reher R."/>
            <person name="Zhu Q."/>
            <person name="Belda-Ferre P."/>
            <person name="Glukhov E."/>
            <person name="Rex R."/>
            <person name="Dorrestein P.C."/>
            <person name="Knight R."/>
            <person name="Pevzner P."/>
            <person name="Gerwick W.H."/>
            <person name="Gerwick L."/>
        </authorList>
    </citation>
    <scope>NUCLEOTIDE SEQUENCE</scope>
    <source>
        <strain evidence="1">SIO1C4</strain>
    </source>
</reference>
<evidence type="ECO:0008006" key="2">
    <source>
        <dbReference type="Google" id="ProtNLM"/>
    </source>
</evidence>
<evidence type="ECO:0000313" key="1">
    <source>
        <dbReference type="EMBL" id="NER32023.1"/>
    </source>
</evidence>
<sequence length="65" mass="7624">MAKREEVKAVFKEPGLKRRFKTLCAQEETDMSSVIEELVIDWCNKIEQESAQKKDSPDDYKETQD</sequence>